<gene>
    <name evidence="2" type="ORF">E4K65_33745</name>
</gene>
<dbReference type="OrthoDB" id="8239788at2"/>
<dbReference type="Pfam" id="PF13466">
    <property type="entry name" value="STAS_2"/>
    <property type="match status" value="1"/>
</dbReference>
<dbReference type="AlphaFoldDB" id="A0A4Y9LKI9"/>
<dbReference type="PANTHER" id="PTHR35849">
    <property type="entry name" value="BLR2341 PROTEIN"/>
    <property type="match status" value="1"/>
</dbReference>
<comment type="caution">
    <text evidence="2">The sequence shown here is derived from an EMBL/GenBank/DDBJ whole genome shotgun (WGS) entry which is preliminary data.</text>
</comment>
<sequence>MYRNFARAGTAMALNPTEPKWSLRLPADCSIAAIRSVYDLIREAFGRQERLEIDCSSVDKADVTSIQLLLSTAKTGEAQGRPVVLTSFSQSLRNTLRRAGFASDAMIDQHFPQKRDGT</sequence>
<evidence type="ECO:0000259" key="1">
    <source>
        <dbReference type="PROSITE" id="PS50801"/>
    </source>
</evidence>
<evidence type="ECO:0000313" key="3">
    <source>
        <dbReference type="Proteomes" id="UP000297966"/>
    </source>
</evidence>
<name>A0A4Y9LKI9_9BRAD</name>
<reference evidence="2 3" key="1">
    <citation type="submission" date="2019-03" db="EMBL/GenBank/DDBJ databases">
        <title>Bradyrhizobium diversity isolated from nodules of Chamaecrista fasciculata.</title>
        <authorList>
            <person name="Klepa M.S."/>
            <person name="Urquiaga M.O."/>
            <person name="Hungria M."/>
            <person name="Delamuta J.R."/>
        </authorList>
    </citation>
    <scope>NUCLEOTIDE SEQUENCE [LARGE SCALE GENOMIC DNA]</scope>
    <source>
        <strain evidence="2 3">CNPSo 3448</strain>
    </source>
</reference>
<feature type="domain" description="STAS" evidence="1">
    <location>
        <begin position="23"/>
        <end position="118"/>
    </location>
</feature>
<dbReference type="SUPFAM" id="SSF52091">
    <property type="entry name" value="SpoIIaa-like"/>
    <property type="match status" value="1"/>
</dbReference>
<protein>
    <submittedName>
        <fullName evidence="2">STAS domain-containing protein</fullName>
    </submittedName>
</protein>
<dbReference type="InterPro" id="IPR052746">
    <property type="entry name" value="MlaB_ABC_Transporter"/>
</dbReference>
<keyword evidence="3" id="KW-1185">Reference proteome</keyword>
<proteinExistence type="predicted"/>
<dbReference type="PANTHER" id="PTHR35849:SF2">
    <property type="entry name" value="BLR2341 PROTEIN"/>
    <property type="match status" value="1"/>
</dbReference>
<dbReference type="Gene3D" id="3.30.750.24">
    <property type="entry name" value="STAS domain"/>
    <property type="match status" value="1"/>
</dbReference>
<dbReference type="InterPro" id="IPR036513">
    <property type="entry name" value="STAS_dom_sf"/>
</dbReference>
<dbReference type="EMBL" id="SPQT01000025">
    <property type="protein sequence ID" value="TFV43187.1"/>
    <property type="molecule type" value="Genomic_DNA"/>
</dbReference>
<dbReference type="InterPro" id="IPR002645">
    <property type="entry name" value="STAS_dom"/>
</dbReference>
<accession>A0A4Y9LKI9</accession>
<dbReference type="InterPro" id="IPR058548">
    <property type="entry name" value="MlaB-like_STAS"/>
</dbReference>
<dbReference type="PROSITE" id="PS50801">
    <property type="entry name" value="STAS"/>
    <property type="match status" value="1"/>
</dbReference>
<organism evidence="2 3">
    <name type="scientific">Bradyrhizobium niftali</name>
    <dbReference type="NCBI Taxonomy" id="2560055"/>
    <lineage>
        <taxon>Bacteria</taxon>
        <taxon>Pseudomonadati</taxon>
        <taxon>Pseudomonadota</taxon>
        <taxon>Alphaproteobacteria</taxon>
        <taxon>Hyphomicrobiales</taxon>
        <taxon>Nitrobacteraceae</taxon>
        <taxon>Bradyrhizobium</taxon>
    </lineage>
</organism>
<dbReference type="Proteomes" id="UP000297966">
    <property type="component" value="Unassembled WGS sequence"/>
</dbReference>
<evidence type="ECO:0000313" key="2">
    <source>
        <dbReference type="EMBL" id="TFV43187.1"/>
    </source>
</evidence>